<proteinExistence type="predicted"/>
<gene>
    <name evidence="2" type="ORF">LJ657_02335</name>
</gene>
<dbReference type="CDD" id="cd00347">
    <property type="entry name" value="Flavin_utilizing_monoxygenases"/>
    <property type="match status" value="1"/>
</dbReference>
<dbReference type="Proteomes" id="UP001108029">
    <property type="component" value="Unassembled WGS sequence"/>
</dbReference>
<dbReference type="SUPFAM" id="SSF51679">
    <property type="entry name" value="Bacterial luciferase-like"/>
    <property type="match status" value="1"/>
</dbReference>
<dbReference type="PANTHER" id="PTHR30137">
    <property type="entry name" value="LUCIFERASE-LIKE MONOOXYGENASE"/>
    <property type="match status" value="1"/>
</dbReference>
<dbReference type="Gene3D" id="3.20.20.30">
    <property type="entry name" value="Luciferase-like domain"/>
    <property type="match status" value="1"/>
</dbReference>
<feature type="domain" description="Luciferase-like" evidence="1">
    <location>
        <begin position="3"/>
        <end position="59"/>
    </location>
</feature>
<dbReference type="InterPro" id="IPR036661">
    <property type="entry name" value="Luciferase-like_sf"/>
</dbReference>
<dbReference type="AlphaFoldDB" id="A0A9Q3VKJ9"/>
<accession>A0A9Q3VKJ9</accession>
<name>A0A9Q3VKJ9_9ACTN</name>
<dbReference type="GO" id="GO:0016705">
    <property type="term" value="F:oxidoreductase activity, acting on paired donors, with incorporation or reduction of molecular oxygen"/>
    <property type="evidence" value="ECO:0007669"/>
    <property type="project" value="InterPro"/>
</dbReference>
<dbReference type="InterPro" id="IPR050766">
    <property type="entry name" value="Bact_Lucif_Oxidored"/>
</dbReference>
<evidence type="ECO:0000313" key="3">
    <source>
        <dbReference type="Proteomes" id="UP001108029"/>
    </source>
</evidence>
<organism evidence="2 3">
    <name type="scientific">Streptomyces guryensis</name>
    <dbReference type="NCBI Taxonomy" id="2886947"/>
    <lineage>
        <taxon>Bacteria</taxon>
        <taxon>Bacillati</taxon>
        <taxon>Actinomycetota</taxon>
        <taxon>Actinomycetes</taxon>
        <taxon>Kitasatosporales</taxon>
        <taxon>Streptomycetaceae</taxon>
        <taxon>Streptomyces</taxon>
    </lineage>
</organism>
<dbReference type="PANTHER" id="PTHR30137:SF6">
    <property type="entry name" value="LUCIFERASE-LIKE MONOOXYGENASE"/>
    <property type="match status" value="1"/>
</dbReference>
<reference evidence="2" key="1">
    <citation type="submission" date="2021-12" db="EMBL/GenBank/DDBJ databases">
        <authorList>
            <person name="Lee J.-H."/>
            <person name="Kim S.-B."/>
        </authorList>
    </citation>
    <scope>NUCLEOTIDE SEQUENCE</scope>
    <source>
        <strain evidence="2">NR30</strain>
    </source>
</reference>
<sequence>MSVLDQSPVGAGLSPADSLRASVELAQTAEELGHVRYWTAEHHGSPGFAGCAPEILAAILLGHRPP</sequence>
<comment type="caution">
    <text evidence="2">The sequence shown here is derived from an EMBL/GenBank/DDBJ whole genome shotgun (WGS) entry which is preliminary data.</text>
</comment>
<dbReference type="InterPro" id="IPR011251">
    <property type="entry name" value="Luciferase-like_dom"/>
</dbReference>
<dbReference type="Pfam" id="PF00296">
    <property type="entry name" value="Bac_luciferase"/>
    <property type="match status" value="1"/>
</dbReference>
<dbReference type="RefSeq" id="WP_232646473.1">
    <property type="nucleotide sequence ID" value="NZ_JAJSBI010000001.1"/>
</dbReference>
<dbReference type="GO" id="GO:0005829">
    <property type="term" value="C:cytosol"/>
    <property type="evidence" value="ECO:0007669"/>
    <property type="project" value="TreeGrafter"/>
</dbReference>
<evidence type="ECO:0000313" key="2">
    <source>
        <dbReference type="EMBL" id="MCD9872525.1"/>
    </source>
</evidence>
<dbReference type="EMBL" id="JAJSBI010000001">
    <property type="protein sequence ID" value="MCD9872525.1"/>
    <property type="molecule type" value="Genomic_DNA"/>
</dbReference>
<protein>
    <recommendedName>
        <fullName evidence="1">Luciferase-like domain-containing protein</fullName>
    </recommendedName>
</protein>
<evidence type="ECO:0000259" key="1">
    <source>
        <dbReference type="Pfam" id="PF00296"/>
    </source>
</evidence>
<keyword evidence="3" id="KW-1185">Reference proteome</keyword>